<name>A0A4Z0A4Z3_9AGAM</name>
<dbReference type="InterPro" id="IPR039254">
    <property type="entry name" value="Rds1"/>
</dbReference>
<dbReference type="Pfam" id="PF13668">
    <property type="entry name" value="Ferritin_2"/>
    <property type="match status" value="1"/>
</dbReference>
<dbReference type="AlphaFoldDB" id="A0A4Z0A4Z3"/>
<dbReference type="EMBL" id="SFCI01000215">
    <property type="protein sequence ID" value="TFY81407.1"/>
    <property type="molecule type" value="Genomic_DNA"/>
</dbReference>
<dbReference type="InterPro" id="IPR009078">
    <property type="entry name" value="Ferritin-like_SF"/>
</dbReference>
<evidence type="ECO:0000256" key="1">
    <source>
        <dbReference type="SAM" id="SignalP"/>
    </source>
</evidence>
<keyword evidence="1" id="KW-0732">Signal</keyword>
<protein>
    <submittedName>
        <fullName evidence="2">Uncharacterized protein</fullName>
    </submittedName>
</protein>
<dbReference type="PANTHER" id="PTHR38705">
    <property type="entry name" value="PROTEIN RDS1"/>
    <property type="match status" value="1"/>
</dbReference>
<gene>
    <name evidence="2" type="ORF">EWM64_g2609</name>
</gene>
<evidence type="ECO:0000313" key="2">
    <source>
        <dbReference type="EMBL" id="TFY81407.1"/>
    </source>
</evidence>
<dbReference type="SUPFAM" id="SSF47240">
    <property type="entry name" value="Ferritin-like"/>
    <property type="match status" value="1"/>
</dbReference>
<keyword evidence="3" id="KW-1185">Reference proteome</keyword>
<dbReference type="OrthoDB" id="1001765at2759"/>
<evidence type="ECO:0000313" key="3">
    <source>
        <dbReference type="Proteomes" id="UP000298061"/>
    </source>
</evidence>
<dbReference type="PANTHER" id="PTHR38705:SF1">
    <property type="entry name" value="PROTEIN RDS1"/>
    <property type="match status" value="1"/>
</dbReference>
<comment type="caution">
    <text evidence="2">The sequence shown here is derived from an EMBL/GenBank/DDBJ whole genome shotgun (WGS) entry which is preliminary data.</text>
</comment>
<reference evidence="2 3" key="1">
    <citation type="submission" date="2019-02" db="EMBL/GenBank/DDBJ databases">
        <title>Genome sequencing of the rare red list fungi Hericium alpestre (H. flagellum).</title>
        <authorList>
            <person name="Buettner E."/>
            <person name="Kellner H."/>
        </authorList>
    </citation>
    <scope>NUCLEOTIDE SEQUENCE [LARGE SCALE GENOMIC DNA]</scope>
    <source>
        <strain evidence="2 3">DSM 108284</strain>
    </source>
</reference>
<organism evidence="2 3">
    <name type="scientific">Hericium alpestre</name>
    <dbReference type="NCBI Taxonomy" id="135208"/>
    <lineage>
        <taxon>Eukaryota</taxon>
        <taxon>Fungi</taxon>
        <taxon>Dikarya</taxon>
        <taxon>Basidiomycota</taxon>
        <taxon>Agaricomycotina</taxon>
        <taxon>Agaricomycetes</taxon>
        <taxon>Russulales</taxon>
        <taxon>Hericiaceae</taxon>
        <taxon>Hericium</taxon>
    </lineage>
</organism>
<dbReference type="STRING" id="135208.A0A4Z0A4Z3"/>
<accession>A0A4Z0A4Z3</accession>
<proteinExistence type="predicted"/>
<feature type="signal peptide" evidence="1">
    <location>
        <begin position="1"/>
        <end position="17"/>
    </location>
</feature>
<feature type="chain" id="PRO_5021506554" evidence="1">
    <location>
        <begin position="18"/>
        <end position="319"/>
    </location>
</feature>
<dbReference type="Proteomes" id="UP000298061">
    <property type="component" value="Unassembled WGS sequence"/>
</dbReference>
<sequence length="319" mass="33698">MRTTAAVLLAGASAALALTVPSKRTVDHQDINDTDILNFALTLEHIENRFYLQGLQNFSQQDFDTAGLPSGTRGFYQQILQHEQTHVDNLTSILGGSAVQECTYNYPVNGNVSNFVALSDLFEEVGTAAYAGASQYIANRQALLMAASILATEARQSAWINNGVRGVNPWSTPYETPLDLNQAFTVASAVIVSCPSNNTQIPVTAFPPLNVTPAMPVPGQNMSLLFTPGNTTSNSSSSGNSSSLFAAFLQGITPTFIPLNGTVNGSAPINVTVPPSLQGFAFVAITNSSSEHGDNVTVAGPAFLDIPFDSNGSLTNNQH</sequence>